<dbReference type="EC" id="2.4.-.-" evidence="7"/>
<keyword evidence="8" id="KW-1185">Reference proteome</keyword>
<comment type="similarity">
    <text evidence="2">Belongs to the glycosyltransferase 2 family.</text>
</comment>
<comment type="caution">
    <text evidence="7">The sequence shown here is derived from an EMBL/GenBank/DDBJ whole genome shotgun (WGS) entry which is preliminary data.</text>
</comment>
<evidence type="ECO:0000256" key="4">
    <source>
        <dbReference type="ARBA" id="ARBA00022679"/>
    </source>
</evidence>
<gene>
    <name evidence="7" type="ORF">ACJDTP_10625</name>
</gene>
<dbReference type="Gene3D" id="3.90.550.10">
    <property type="entry name" value="Spore Coat Polysaccharide Biosynthesis Protein SpsA, Chain A"/>
    <property type="match status" value="1"/>
</dbReference>
<feature type="domain" description="Glycosyltransferase 2-like" evidence="5">
    <location>
        <begin position="8"/>
        <end position="176"/>
    </location>
</feature>
<dbReference type="RefSeq" id="WP_406761151.1">
    <property type="nucleotide sequence ID" value="NZ_JBJIAB010000011.1"/>
</dbReference>
<keyword evidence="4 7" id="KW-0808">Transferase</keyword>
<protein>
    <submittedName>
        <fullName evidence="7">Glycosyltransferase</fullName>
        <ecNumber evidence="7">2.4.-.-</ecNumber>
    </submittedName>
</protein>
<dbReference type="InterPro" id="IPR029044">
    <property type="entry name" value="Nucleotide-diphossugar_trans"/>
</dbReference>
<organism evidence="7 8">
    <name type="scientific">Candidatus Clostridium helianthi</name>
    <dbReference type="NCBI Taxonomy" id="3381660"/>
    <lineage>
        <taxon>Bacteria</taxon>
        <taxon>Bacillati</taxon>
        <taxon>Bacillota</taxon>
        <taxon>Clostridia</taxon>
        <taxon>Eubacteriales</taxon>
        <taxon>Clostridiaceae</taxon>
        <taxon>Clostridium</taxon>
    </lineage>
</organism>
<dbReference type="InterPro" id="IPR001173">
    <property type="entry name" value="Glyco_trans_2-like"/>
</dbReference>
<dbReference type="Proteomes" id="UP001623600">
    <property type="component" value="Unassembled WGS sequence"/>
</dbReference>
<dbReference type="EMBL" id="JBJIAB010000011">
    <property type="protein sequence ID" value="MFL0165522.1"/>
    <property type="molecule type" value="Genomic_DNA"/>
</dbReference>
<feature type="domain" description="Methyltransferase" evidence="6">
    <location>
        <begin position="265"/>
        <end position="389"/>
    </location>
</feature>
<dbReference type="CDD" id="cd02440">
    <property type="entry name" value="AdoMet_MTases"/>
    <property type="match status" value="1"/>
</dbReference>
<comment type="pathway">
    <text evidence="1">Cell wall biogenesis; cell wall polysaccharide biosynthesis.</text>
</comment>
<dbReference type="GO" id="GO:0016757">
    <property type="term" value="F:glycosyltransferase activity"/>
    <property type="evidence" value="ECO:0007669"/>
    <property type="project" value="UniProtKB-KW"/>
</dbReference>
<evidence type="ECO:0000256" key="1">
    <source>
        <dbReference type="ARBA" id="ARBA00004776"/>
    </source>
</evidence>
<dbReference type="CDD" id="cd04186">
    <property type="entry name" value="GT_2_like_c"/>
    <property type="match status" value="1"/>
</dbReference>
<evidence type="ECO:0000256" key="3">
    <source>
        <dbReference type="ARBA" id="ARBA00022676"/>
    </source>
</evidence>
<proteinExistence type="inferred from homology"/>
<evidence type="ECO:0000313" key="7">
    <source>
        <dbReference type="EMBL" id="MFL0165522.1"/>
    </source>
</evidence>
<reference evidence="7 8" key="1">
    <citation type="submission" date="2024-11" db="EMBL/GenBank/DDBJ databases">
        <authorList>
            <person name="Heng Y.C."/>
            <person name="Lim A.C.H."/>
            <person name="Lee J.K.Y."/>
            <person name="Kittelmann S."/>
        </authorList>
    </citation>
    <scope>NUCLEOTIDE SEQUENCE [LARGE SCALE GENOMIC DNA]</scope>
    <source>
        <strain evidence="7 8">WILCCON 0112</strain>
    </source>
</reference>
<dbReference type="PANTHER" id="PTHR43179:SF12">
    <property type="entry name" value="GALACTOFURANOSYLTRANSFERASE GLFT2"/>
    <property type="match status" value="1"/>
</dbReference>
<evidence type="ECO:0000256" key="2">
    <source>
        <dbReference type="ARBA" id="ARBA00006739"/>
    </source>
</evidence>
<evidence type="ECO:0000259" key="6">
    <source>
        <dbReference type="Pfam" id="PF13847"/>
    </source>
</evidence>
<evidence type="ECO:0000259" key="5">
    <source>
        <dbReference type="Pfam" id="PF00535"/>
    </source>
</evidence>
<name>A0ABW8S5B5_9CLOT</name>
<dbReference type="PANTHER" id="PTHR43179">
    <property type="entry name" value="RHAMNOSYLTRANSFERASE WBBL"/>
    <property type="match status" value="1"/>
</dbReference>
<sequence>MFENRKTSIIILTYNNINYNRICIESIRKYTATGTYEIIIVDNNSTDGTREWLKEQNDIKLILNDENVGFPRGCNLGIEAAEKDNDILLLNNDTKVSPRWLDNIKICLYSDESIGAVGPITNNCSNYQGINVPYSTIDHMIEFASNNNISTPERWEQKPRLIAFCMLIKRTVIDKIGNLDERFTPGNFEDDDLCMRIIEAGYKLMVCNDSFIHHFGSTSFKKDFTNFNNALIINAQRFEAKWGFNSNNSSSIKFDIVGQINEPNDRELNILEFDCGLGATLFRLKYMYPNVQIYGIETNKNIAKICGKMIEIMTEDFEDIYTMKFKENKLNFFDYIIIGDRLQLSKDPWKLLKELKNFLKPGGYIIATISNLMHYSVIKELLNGNFIYNKNSILNVRNYNKFFTLTDIHEIFKESGYVNPYVFHYYTDISQEDNEFLNNLCSIIGNHMKEYFLSYEYVAKFQKDLNDKNSNI</sequence>
<dbReference type="SUPFAM" id="SSF53448">
    <property type="entry name" value="Nucleotide-diphospho-sugar transferases"/>
    <property type="match status" value="1"/>
</dbReference>
<dbReference type="InterPro" id="IPR025714">
    <property type="entry name" value="Methyltranfer_dom"/>
</dbReference>
<dbReference type="Pfam" id="PF13847">
    <property type="entry name" value="Methyltransf_31"/>
    <property type="match status" value="1"/>
</dbReference>
<dbReference type="SUPFAM" id="SSF53335">
    <property type="entry name" value="S-adenosyl-L-methionine-dependent methyltransferases"/>
    <property type="match status" value="1"/>
</dbReference>
<accession>A0ABW8S5B5</accession>
<dbReference type="InterPro" id="IPR029063">
    <property type="entry name" value="SAM-dependent_MTases_sf"/>
</dbReference>
<keyword evidence="3 7" id="KW-0328">Glycosyltransferase</keyword>
<dbReference type="Pfam" id="PF00535">
    <property type="entry name" value="Glycos_transf_2"/>
    <property type="match status" value="1"/>
</dbReference>
<dbReference type="Gene3D" id="3.40.50.150">
    <property type="entry name" value="Vaccinia Virus protein VP39"/>
    <property type="match status" value="1"/>
</dbReference>
<evidence type="ECO:0000313" key="8">
    <source>
        <dbReference type="Proteomes" id="UP001623600"/>
    </source>
</evidence>